<keyword evidence="3" id="KW-1185">Reference proteome</keyword>
<protein>
    <submittedName>
        <fullName evidence="2">Uncharacterized protein</fullName>
    </submittedName>
</protein>
<sequence>MITSNGCRDVKELGVDAFASWAEGKSAVRSQEQLGLEEDILDRITKNPTNKLHSKDRVVGSKPELLSAVSEVTGPSGDETDILSKSLEKSGINKTNTEKETIKTNPTRMLTIRDVEKNATESSGTSSTGRKNAKTAADADKGAIPKRFVHKESEESGGVHKESGAASSKSPEAMKGKIVMAGEGGSNDTEKSDKGGKNDLARKRKRHPKKRAGGTKDCEKDESTKKS</sequence>
<evidence type="ECO:0000313" key="3">
    <source>
        <dbReference type="Proteomes" id="UP000014500"/>
    </source>
</evidence>
<feature type="compositionally biased region" description="Basic and acidic residues" evidence="1">
    <location>
        <begin position="214"/>
        <end position="227"/>
    </location>
</feature>
<evidence type="ECO:0000313" key="2">
    <source>
        <dbReference type="EnsemblMetazoa" id="SMAR002737-PA"/>
    </source>
</evidence>
<feature type="compositionally biased region" description="Basic residues" evidence="1">
    <location>
        <begin position="202"/>
        <end position="213"/>
    </location>
</feature>
<accession>T1INZ7</accession>
<dbReference type="EnsemblMetazoa" id="SMAR002737-RA">
    <property type="protein sequence ID" value="SMAR002737-PA"/>
    <property type="gene ID" value="SMAR002737"/>
</dbReference>
<dbReference type="HOGENOM" id="CLU_1222334_0_0_1"/>
<feature type="compositionally biased region" description="Basic and acidic residues" evidence="1">
    <location>
        <begin position="188"/>
        <end position="201"/>
    </location>
</feature>
<dbReference type="AlphaFoldDB" id="T1INZ7"/>
<reference evidence="2" key="2">
    <citation type="submission" date="2015-02" db="UniProtKB">
        <authorList>
            <consortium name="EnsemblMetazoa"/>
        </authorList>
    </citation>
    <scope>IDENTIFICATION</scope>
</reference>
<name>T1INZ7_STRMM</name>
<dbReference type="EMBL" id="JH431232">
    <property type="status" value="NOT_ANNOTATED_CDS"/>
    <property type="molecule type" value="Genomic_DNA"/>
</dbReference>
<feature type="compositionally biased region" description="Polar residues" evidence="1">
    <location>
        <begin position="120"/>
        <end position="130"/>
    </location>
</feature>
<evidence type="ECO:0000256" key="1">
    <source>
        <dbReference type="SAM" id="MobiDB-lite"/>
    </source>
</evidence>
<feature type="region of interest" description="Disordered" evidence="1">
    <location>
        <begin position="71"/>
        <end position="227"/>
    </location>
</feature>
<organism evidence="2 3">
    <name type="scientific">Strigamia maritima</name>
    <name type="common">European centipede</name>
    <name type="synonym">Geophilus maritimus</name>
    <dbReference type="NCBI Taxonomy" id="126957"/>
    <lineage>
        <taxon>Eukaryota</taxon>
        <taxon>Metazoa</taxon>
        <taxon>Ecdysozoa</taxon>
        <taxon>Arthropoda</taxon>
        <taxon>Myriapoda</taxon>
        <taxon>Chilopoda</taxon>
        <taxon>Pleurostigmophora</taxon>
        <taxon>Geophilomorpha</taxon>
        <taxon>Linotaeniidae</taxon>
        <taxon>Strigamia</taxon>
    </lineage>
</organism>
<feature type="compositionally biased region" description="Basic and acidic residues" evidence="1">
    <location>
        <begin position="150"/>
        <end position="163"/>
    </location>
</feature>
<reference evidence="3" key="1">
    <citation type="submission" date="2011-05" db="EMBL/GenBank/DDBJ databases">
        <authorList>
            <person name="Richards S.R."/>
            <person name="Qu J."/>
            <person name="Jiang H."/>
            <person name="Jhangiani S.N."/>
            <person name="Agravi P."/>
            <person name="Goodspeed R."/>
            <person name="Gross S."/>
            <person name="Mandapat C."/>
            <person name="Jackson L."/>
            <person name="Mathew T."/>
            <person name="Pu L."/>
            <person name="Thornton R."/>
            <person name="Saada N."/>
            <person name="Wilczek-Boney K.B."/>
            <person name="Lee S."/>
            <person name="Kovar C."/>
            <person name="Wu Y."/>
            <person name="Scherer S.E."/>
            <person name="Worley K.C."/>
            <person name="Muzny D.M."/>
            <person name="Gibbs R."/>
        </authorList>
    </citation>
    <scope>NUCLEOTIDE SEQUENCE</scope>
    <source>
        <strain evidence="3">Brora</strain>
    </source>
</reference>
<dbReference type="Proteomes" id="UP000014500">
    <property type="component" value="Unassembled WGS sequence"/>
</dbReference>
<proteinExistence type="predicted"/>